<proteinExistence type="predicted"/>
<dbReference type="Pfam" id="PF13448">
    <property type="entry name" value="DUF4114"/>
    <property type="match status" value="1"/>
</dbReference>
<reference evidence="3 4" key="1">
    <citation type="submission" date="2019-05" db="EMBL/GenBank/DDBJ databases">
        <title>Panacibacter sp. strain 17mud1-8 Genome sequencing and assembly.</title>
        <authorList>
            <person name="Chhetri G."/>
        </authorList>
    </citation>
    <scope>NUCLEOTIDE SEQUENCE [LARGE SCALE GENOMIC DNA]</scope>
    <source>
        <strain evidence="3 4">17mud1-8</strain>
    </source>
</reference>
<feature type="domain" description="DUF4114" evidence="1">
    <location>
        <begin position="298"/>
        <end position="384"/>
    </location>
</feature>
<evidence type="ECO:0000259" key="1">
    <source>
        <dbReference type="Pfam" id="PF13448"/>
    </source>
</evidence>
<dbReference type="InterPro" id="IPR025193">
    <property type="entry name" value="DUF4114"/>
</dbReference>
<keyword evidence="4" id="KW-1185">Reference proteome</keyword>
<dbReference type="NCBIfam" id="TIGR04456">
    <property type="entry name" value="LruC_dom"/>
    <property type="match status" value="1"/>
</dbReference>
<dbReference type="OrthoDB" id="1204817at2"/>
<organism evidence="3 4">
    <name type="scientific">Ilyomonas limi</name>
    <dbReference type="NCBI Taxonomy" id="2575867"/>
    <lineage>
        <taxon>Bacteria</taxon>
        <taxon>Pseudomonadati</taxon>
        <taxon>Bacteroidota</taxon>
        <taxon>Chitinophagia</taxon>
        <taxon>Chitinophagales</taxon>
        <taxon>Chitinophagaceae</taxon>
        <taxon>Ilyomonas</taxon>
    </lineage>
</organism>
<dbReference type="EMBL" id="SZQL01000014">
    <property type="protein sequence ID" value="TKK66691.1"/>
    <property type="molecule type" value="Genomic_DNA"/>
</dbReference>
<evidence type="ECO:0000313" key="3">
    <source>
        <dbReference type="EMBL" id="TKK66691.1"/>
    </source>
</evidence>
<comment type="caution">
    <text evidence="3">The sequence shown here is derived from an EMBL/GenBank/DDBJ whole genome shotgun (WGS) entry which is preliminary data.</text>
</comment>
<name>A0A4U3KVX6_9BACT</name>
<accession>A0A4U3KVX6</accession>
<protein>
    <submittedName>
        <fullName evidence="3">LruC domain-containing protein</fullName>
    </submittedName>
</protein>
<dbReference type="RefSeq" id="WP_137262964.1">
    <property type="nucleotide sequence ID" value="NZ_SZQL01000014.1"/>
</dbReference>
<dbReference type="Proteomes" id="UP000305848">
    <property type="component" value="Unassembled WGS sequence"/>
</dbReference>
<sequence>MKKYYAALLFGSAITLIVSCKKESGSPEINQPETEKIAPNSFNFSTSKEVAIDIKLLTNDNQPISGVLVNVYSSPAGKDDKSLLSVLSGRDGSVKATVSIPAYLNTLYIDPSYIGLIHNAKAVINGSSIVGVIGGNSGFGGDIVTNDSQEPLTASNITAGRSITGRGATSTKYDYIPYDVNGRPTNLVSPSDIISSTLLSYINTSLPEAKPVPTYHPDYLNAGAVNDINIVKKADVWVTFVSEGAGYYNTLGYYTYPTNDPPATQADIDSIHIILPNASLSGSGGAMRSGDKVYLGRFNPGISVGFVLLQDAWNANNRKINTNAVKFFTHDNLNTTETNSSMTRHAVLLYDDVNKLFLTGFEDQTRTGDGSDNDFNDLIFYTTSNPVEAISTENVNSIDKPNDKDGDGVTDLNDKFPTDPARAYIQYYPAESIWGTLSFEDLWPSTGDYDLNDMVVGYRYKYIKNAQNNTVEMYGDYAVRAIGATFINGFGVQLPVASSKVKTLTGQKLIANYISSNANGTEAGQTNAVIIPFDDTRALYPSGGFLNVATGALYASADTAHVYIGFTSPLTSTELSAGMYNPFLISNQRRGYEVHLAGCKPTDKADKTLFGTGQDNSSVSNNRYYLSAQNWPWALSFVEDFDYPTETDNISKAYLNFLTWAQSGGTQYADWYANISGYRNSNYIYHK</sequence>
<evidence type="ECO:0000313" key="4">
    <source>
        <dbReference type="Proteomes" id="UP000305848"/>
    </source>
</evidence>
<dbReference type="InterPro" id="IPR031025">
    <property type="entry name" value="LruC_dom"/>
</dbReference>
<dbReference type="InterPro" id="IPR032295">
    <property type="entry name" value="DUF4842"/>
</dbReference>
<evidence type="ECO:0000259" key="2">
    <source>
        <dbReference type="Pfam" id="PF16130"/>
    </source>
</evidence>
<dbReference type="AlphaFoldDB" id="A0A4U3KVX6"/>
<gene>
    <name evidence="3" type="ORF">FC093_16785</name>
</gene>
<dbReference type="PROSITE" id="PS51257">
    <property type="entry name" value="PROKAR_LIPOPROTEIN"/>
    <property type="match status" value="1"/>
</dbReference>
<feature type="domain" description="DUF4842" evidence="2">
    <location>
        <begin position="468"/>
        <end position="672"/>
    </location>
</feature>
<dbReference type="Pfam" id="PF16130">
    <property type="entry name" value="DUF4842"/>
    <property type="match status" value="1"/>
</dbReference>